<dbReference type="RefSeq" id="WP_038370712.1">
    <property type="nucleotide sequence ID" value="NZ_KK069989.1"/>
</dbReference>
<dbReference type="InterPro" id="IPR007061">
    <property type="entry name" value="MST-like"/>
</dbReference>
<dbReference type="HOGENOM" id="CLU_097062_1_0_11"/>
<dbReference type="Pfam" id="PF04978">
    <property type="entry name" value="MST"/>
    <property type="match status" value="1"/>
</dbReference>
<evidence type="ECO:0000313" key="1">
    <source>
        <dbReference type="EMBL" id="EWS82161.1"/>
    </source>
</evidence>
<dbReference type="Proteomes" id="UP000023067">
    <property type="component" value="Unassembled WGS sequence"/>
</dbReference>
<comment type="caution">
    <text evidence="1">The sequence shown here is derived from an EMBL/GenBank/DDBJ whole genome shotgun (WGS) entry which is preliminary data.</text>
</comment>
<reference evidence="1 2" key="1">
    <citation type="submission" date="2014-02" db="EMBL/GenBank/DDBJ databases">
        <title>Genome sequence of Brachybacterium phenoliresistens strain W13A50.</title>
        <authorList>
            <person name="Wang X."/>
        </authorList>
    </citation>
    <scope>NUCLEOTIDE SEQUENCE [LARGE SCALE GENOMIC DNA]</scope>
    <source>
        <strain evidence="1 2">W13A50</strain>
    </source>
</reference>
<sequence length="192" mass="20821">MPFFAPSTHGNEPAELASFLDQQCAQLRTTVHGLTDDQVRAAPTASGLSLAGLLAHVAQVVHASLSSVAMAPRTFELSQYAELNERIGLDGIFGGAETPDLSRDELLAVYDRGIALIRDPTVRDVPLDREIPLPDAPWAPPDFHIDARWMWLHLCTEVARHVGHADIIREAIDGATSFDLNDAVDAAEHTAE</sequence>
<dbReference type="EMBL" id="JDYK01000003">
    <property type="protein sequence ID" value="EWS82161.1"/>
    <property type="molecule type" value="Genomic_DNA"/>
</dbReference>
<evidence type="ECO:0000313" key="2">
    <source>
        <dbReference type="Proteomes" id="UP000023067"/>
    </source>
</evidence>
<organism evidence="1 2">
    <name type="scientific">Brachybacterium phenoliresistens</name>
    <dbReference type="NCBI Taxonomy" id="396014"/>
    <lineage>
        <taxon>Bacteria</taxon>
        <taxon>Bacillati</taxon>
        <taxon>Actinomycetota</taxon>
        <taxon>Actinomycetes</taxon>
        <taxon>Micrococcales</taxon>
        <taxon>Dermabacteraceae</taxon>
        <taxon>Brachybacterium</taxon>
    </lineage>
</organism>
<dbReference type="PATRIC" id="fig|396014.3.peg.719"/>
<accession>Z9JWI2</accession>
<dbReference type="InterPro" id="IPR034660">
    <property type="entry name" value="DinB/YfiT-like"/>
</dbReference>
<proteinExistence type="predicted"/>
<keyword evidence="2" id="KW-1185">Reference proteome</keyword>
<dbReference type="eggNOG" id="COG2318">
    <property type="taxonomic scope" value="Bacteria"/>
</dbReference>
<gene>
    <name evidence="1" type="ORF">BF93_11040</name>
</gene>
<dbReference type="SUPFAM" id="SSF109854">
    <property type="entry name" value="DinB/YfiT-like putative metalloenzymes"/>
    <property type="match status" value="1"/>
</dbReference>
<name>Z9JWI2_9MICO</name>
<dbReference type="Gene3D" id="1.20.120.450">
    <property type="entry name" value="dinb family like domain"/>
    <property type="match status" value="1"/>
</dbReference>
<dbReference type="STRING" id="396014.BF93_11040"/>
<dbReference type="OrthoDB" id="4548523at2"/>
<dbReference type="AlphaFoldDB" id="Z9JWI2"/>
<protein>
    <submittedName>
        <fullName evidence="1">Mini-circle protein</fullName>
    </submittedName>
</protein>